<gene>
    <name evidence="2" type="ORF">Tci_372183</name>
</gene>
<dbReference type="AlphaFoldDB" id="A0A699HFS3"/>
<organism evidence="2">
    <name type="scientific">Tanacetum cinerariifolium</name>
    <name type="common">Dalmatian daisy</name>
    <name type="synonym">Chrysanthemum cinerariifolium</name>
    <dbReference type="NCBI Taxonomy" id="118510"/>
    <lineage>
        <taxon>Eukaryota</taxon>
        <taxon>Viridiplantae</taxon>
        <taxon>Streptophyta</taxon>
        <taxon>Embryophyta</taxon>
        <taxon>Tracheophyta</taxon>
        <taxon>Spermatophyta</taxon>
        <taxon>Magnoliopsida</taxon>
        <taxon>eudicotyledons</taxon>
        <taxon>Gunneridae</taxon>
        <taxon>Pentapetalae</taxon>
        <taxon>asterids</taxon>
        <taxon>campanulids</taxon>
        <taxon>Asterales</taxon>
        <taxon>Asteraceae</taxon>
        <taxon>Asteroideae</taxon>
        <taxon>Anthemideae</taxon>
        <taxon>Anthemidinae</taxon>
        <taxon>Tanacetum</taxon>
    </lineage>
</organism>
<evidence type="ECO:0000256" key="1">
    <source>
        <dbReference type="SAM" id="MobiDB-lite"/>
    </source>
</evidence>
<reference evidence="2" key="1">
    <citation type="journal article" date="2019" name="Sci. Rep.">
        <title>Draft genome of Tanacetum cinerariifolium, the natural source of mosquito coil.</title>
        <authorList>
            <person name="Yamashiro T."/>
            <person name="Shiraishi A."/>
            <person name="Satake H."/>
            <person name="Nakayama K."/>
        </authorList>
    </citation>
    <scope>NUCLEOTIDE SEQUENCE</scope>
</reference>
<proteinExistence type="predicted"/>
<sequence length="306" mass="34404">MEDNEDVKDDYDDVVDVDENDEVKKKFVFDKEEQDQAKPKVMASETNSGRLLKVVWWQLMGTNVKACIWFRIGMSMLASKGNVPDVQKKDMAPHLLHQSKDLATMILLSKTAAGVALSGYEELVIRSRDITFVDSIYRARSAINSSSLTKPIQKSQVVLIDIPKNLDENNIIVAEHGLSSKITQSPSGSSDTSEGSENSRSFKDSGRSNEEYSEDEASSKDEGSETPQVGDEREVEVLRSFNWPPGELITDDGVSPVRVEWWWWSSKAVVEQSRVSGVAVEQWRWSSRAVVVSPKSENKYDIYKDM</sequence>
<comment type="caution">
    <text evidence="2">The sequence shown here is derived from an EMBL/GenBank/DDBJ whole genome shotgun (WGS) entry which is preliminary data.</text>
</comment>
<protein>
    <submittedName>
        <fullName evidence="2">Uncharacterized protein</fullName>
    </submittedName>
</protein>
<name>A0A699HFS3_TANCI</name>
<feature type="compositionally biased region" description="Low complexity" evidence="1">
    <location>
        <begin position="185"/>
        <end position="199"/>
    </location>
</feature>
<dbReference type="EMBL" id="BKCJ010144735">
    <property type="protein sequence ID" value="GEY00209.1"/>
    <property type="molecule type" value="Genomic_DNA"/>
</dbReference>
<feature type="compositionally biased region" description="Basic and acidic residues" evidence="1">
    <location>
        <begin position="200"/>
        <end position="210"/>
    </location>
</feature>
<evidence type="ECO:0000313" key="2">
    <source>
        <dbReference type="EMBL" id="GEY00209.1"/>
    </source>
</evidence>
<accession>A0A699HFS3</accession>
<feature type="region of interest" description="Disordered" evidence="1">
    <location>
        <begin position="181"/>
        <end position="233"/>
    </location>
</feature>